<evidence type="ECO:0008006" key="5">
    <source>
        <dbReference type="Google" id="ProtNLM"/>
    </source>
</evidence>
<reference evidence="3 4" key="1">
    <citation type="submission" date="2019-07" db="EMBL/GenBank/DDBJ databases">
        <title>Whole genome shotgun sequence of Chryseobacterium lathyri NBRC 105250.</title>
        <authorList>
            <person name="Hosoyama A."/>
            <person name="Uohara A."/>
            <person name="Ohji S."/>
            <person name="Ichikawa N."/>
        </authorList>
    </citation>
    <scope>NUCLEOTIDE SEQUENCE [LARGE SCALE GENOMIC DNA]</scope>
    <source>
        <strain evidence="3 4">NBRC 105250</strain>
    </source>
</reference>
<evidence type="ECO:0000256" key="2">
    <source>
        <dbReference type="ARBA" id="ARBA00022525"/>
    </source>
</evidence>
<comment type="subcellular location">
    <subcellularLocation>
        <location evidence="1">Secreted</location>
    </subcellularLocation>
</comment>
<dbReference type="Proteomes" id="UP000321150">
    <property type="component" value="Unassembled WGS sequence"/>
</dbReference>
<name>A0A511YA54_9FLAO</name>
<proteinExistence type="predicted"/>
<evidence type="ECO:0000313" key="3">
    <source>
        <dbReference type="EMBL" id="GEN72076.1"/>
    </source>
</evidence>
<dbReference type="Gene3D" id="2.120.10.30">
    <property type="entry name" value="TolB, C-terminal domain"/>
    <property type="match status" value="1"/>
</dbReference>
<keyword evidence="2" id="KW-0964">Secreted</keyword>
<organism evidence="3 4">
    <name type="scientific">Chryseobacterium lathyri</name>
    <dbReference type="NCBI Taxonomy" id="395933"/>
    <lineage>
        <taxon>Bacteria</taxon>
        <taxon>Pseudomonadati</taxon>
        <taxon>Bacteroidota</taxon>
        <taxon>Flavobacteriia</taxon>
        <taxon>Flavobacteriales</taxon>
        <taxon>Weeksellaceae</taxon>
        <taxon>Chryseobacterium group</taxon>
        <taxon>Chryseobacterium</taxon>
    </lineage>
</organism>
<dbReference type="InterPro" id="IPR017996">
    <property type="entry name" value="MRJP/yellow-related"/>
</dbReference>
<dbReference type="AlphaFoldDB" id="A0A511YA54"/>
<dbReference type="PANTHER" id="PTHR10009">
    <property type="entry name" value="PROTEIN YELLOW-RELATED"/>
    <property type="match status" value="1"/>
</dbReference>
<dbReference type="Pfam" id="PF03022">
    <property type="entry name" value="MRJP"/>
    <property type="match status" value="1"/>
</dbReference>
<evidence type="ECO:0000256" key="1">
    <source>
        <dbReference type="ARBA" id="ARBA00004613"/>
    </source>
</evidence>
<comment type="caution">
    <text evidence="3">The sequence shown here is derived from an EMBL/GenBank/DDBJ whole genome shotgun (WGS) entry which is preliminary data.</text>
</comment>
<protein>
    <recommendedName>
        <fullName evidence="5">Yellow</fullName>
    </recommendedName>
</protein>
<dbReference type="PANTHER" id="PTHR10009:SF18">
    <property type="entry name" value="PROTEIN YELLOW-LIKE PROTEIN"/>
    <property type="match status" value="1"/>
</dbReference>
<gene>
    <name evidence="3" type="ORF">CLA01_21480</name>
</gene>
<dbReference type="InterPro" id="IPR011042">
    <property type="entry name" value="6-blade_b-propeller_TolB-like"/>
</dbReference>
<dbReference type="SUPFAM" id="SSF63829">
    <property type="entry name" value="Calcium-dependent phosphotriesterase"/>
    <property type="match status" value="1"/>
</dbReference>
<dbReference type="GO" id="GO:0005576">
    <property type="term" value="C:extracellular region"/>
    <property type="evidence" value="ECO:0007669"/>
    <property type="project" value="UniProtKB-SubCell"/>
</dbReference>
<sequence>MSLFAESKNQWTGIAISKNNRVFVSFPRWSADTPVSVAEIINGKTIPFPDAAWNRWNENAGSKNQFICVQSVYIDELNQLWILDTGYDLKTDATQGAFLYCFDLRNNNLKVKYTLSVEKISPKAYLNDFRIDNQNHSVYFTDSQVGGIVILDMITADVRRVLSNHHSTLAEVDKIVIEGYERKHPVHSDGIAIDPDKKHLYYCALMGKNIYRIPISSLLNKNLPDGSLQATVEKYAESTANDGIIFDKKGNLYLSSLEKNAISRIDKNRILSEIISDPEIKWPDSFAFDKAGNLYFTISQIHLPKEKRTKYKIFRLKFYNKTE</sequence>
<dbReference type="EMBL" id="BJYI01000006">
    <property type="protein sequence ID" value="GEN72076.1"/>
    <property type="molecule type" value="Genomic_DNA"/>
</dbReference>
<evidence type="ECO:0000313" key="4">
    <source>
        <dbReference type="Proteomes" id="UP000321150"/>
    </source>
</evidence>
<accession>A0A511YA54</accession>